<feature type="non-terminal residue" evidence="1">
    <location>
        <position position="1"/>
    </location>
</feature>
<protein>
    <submittedName>
        <fullName evidence="1">Uncharacterized protein</fullName>
    </submittedName>
</protein>
<dbReference type="InParanoid" id="E2BBC6"/>
<name>E2BBC6_HARSA</name>
<dbReference type="AlphaFoldDB" id="E2BBC6"/>
<sequence length="39" mass="4599">SVKNLKDAIWTTFYHKISTDVKPQHMYCLPGANSWCTWQ</sequence>
<keyword evidence="2" id="KW-1185">Reference proteome</keyword>
<evidence type="ECO:0000313" key="2">
    <source>
        <dbReference type="Proteomes" id="UP000008237"/>
    </source>
</evidence>
<feature type="non-terminal residue" evidence="1">
    <location>
        <position position="39"/>
    </location>
</feature>
<evidence type="ECO:0000313" key="1">
    <source>
        <dbReference type="EMBL" id="EFN87002.1"/>
    </source>
</evidence>
<dbReference type="EMBL" id="GL447002">
    <property type="protein sequence ID" value="EFN87002.1"/>
    <property type="molecule type" value="Genomic_DNA"/>
</dbReference>
<accession>E2BBC6</accession>
<dbReference type="Proteomes" id="UP000008237">
    <property type="component" value="Unassembled WGS sequence"/>
</dbReference>
<proteinExistence type="predicted"/>
<organism evidence="2">
    <name type="scientific">Harpegnathos saltator</name>
    <name type="common">Jerdon's jumping ant</name>
    <dbReference type="NCBI Taxonomy" id="610380"/>
    <lineage>
        <taxon>Eukaryota</taxon>
        <taxon>Metazoa</taxon>
        <taxon>Ecdysozoa</taxon>
        <taxon>Arthropoda</taxon>
        <taxon>Hexapoda</taxon>
        <taxon>Insecta</taxon>
        <taxon>Pterygota</taxon>
        <taxon>Neoptera</taxon>
        <taxon>Endopterygota</taxon>
        <taxon>Hymenoptera</taxon>
        <taxon>Apocrita</taxon>
        <taxon>Aculeata</taxon>
        <taxon>Formicoidea</taxon>
        <taxon>Formicidae</taxon>
        <taxon>Ponerinae</taxon>
        <taxon>Ponerini</taxon>
        <taxon>Harpegnathos</taxon>
    </lineage>
</organism>
<gene>
    <name evidence="1" type="ORF">EAI_08619</name>
</gene>
<reference evidence="1 2" key="1">
    <citation type="journal article" date="2010" name="Science">
        <title>Genomic comparison of the ants Camponotus floridanus and Harpegnathos saltator.</title>
        <authorList>
            <person name="Bonasio R."/>
            <person name="Zhang G."/>
            <person name="Ye C."/>
            <person name="Mutti N.S."/>
            <person name="Fang X."/>
            <person name="Qin N."/>
            <person name="Donahue G."/>
            <person name="Yang P."/>
            <person name="Li Q."/>
            <person name="Li C."/>
            <person name="Zhang P."/>
            <person name="Huang Z."/>
            <person name="Berger S.L."/>
            <person name="Reinberg D."/>
            <person name="Wang J."/>
            <person name="Liebig J."/>
        </authorList>
    </citation>
    <scope>NUCLEOTIDE SEQUENCE [LARGE SCALE GENOMIC DNA]</scope>
    <source>
        <strain evidence="1 2">R22 G/1</strain>
    </source>
</reference>